<evidence type="ECO:0000313" key="2">
    <source>
        <dbReference type="Proteomes" id="UP000740830"/>
    </source>
</evidence>
<proteinExistence type="predicted"/>
<comment type="caution">
    <text evidence="1">The sequence shown here is derived from an EMBL/GenBank/DDBJ whole genome shotgun (WGS) entry which is preliminary data.</text>
</comment>
<dbReference type="Pfam" id="PF09700">
    <property type="entry name" value="Cas_Cmr3"/>
    <property type="match status" value="1"/>
</dbReference>
<keyword evidence="2" id="KW-1185">Reference proteome</keyword>
<name>A0ABS6C2D3_9CLOT</name>
<dbReference type="Proteomes" id="UP000740830">
    <property type="component" value="Unassembled WGS sequence"/>
</dbReference>
<reference evidence="1 2" key="1">
    <citation type="submission" date="2021-06" db="EMBL/GenBank/DDBJ databases">
        <title>Clostridia strains as spoilage organisms.</title>
        <authorList>
            <person name="Wambui J."/>
            <person name="Stephan R."/>
            <person name="Stevens M.J.A."/>
        </authorList>
    </citation>
    <scope>NUCLEOTIDE SEQUENCE [LARGE SCALE GENOMIC DNA]</scope>
    <source>
        <strain evidence="1 2">CM013</strain>
    </source>
</reference>
<accession>A0ABS6C2D3</accession>
<dbReference type="RefSeq" id="WP_216131731.1">
    <property type="nucleotide sequence ID" value="NZ_JAHLDG010000007.1"/>
</dbReference>
<evidence type="ECO:0000313" key="1">
    <source>
        <dbReference type="EMBL" id="MBU3219623.1"/>
    </source>
</evidence>
<protein>
    <submittedName>
        <fullName evidence="1">CRISPR-associated protein Cmr3</fullName>
    </submittedName>
</protein>
<gene>
    <name evidence="1" type="ORF">KPL27_05820</name>
</gene>
<dbReference type="InterPro" id="IPR019117">
    <property type="entry name" value="CRISPR-assoc_protein_Cmr3"/>
</dbReference>
<dbReference type="EMBL" id="JAHLDG010000007">
    <property type="protein sequence ID" value="MBU3219623.1"/>
    <property type="molecule type" value="Genomic_DNA"/>
</dbReference>
<organism evidence="1 2">
    <name type="scientific">Clostridium algidicarnis</name>
    <dbReference type="NCBI Taxonomy" id="37659"/>
    <lineage>
        <taxon>Bacteria</taxon>
        <taxon>Bacillati</taxon>
        <taxon>Bacillota</taxon>
        <taxon>Clostridia</taxon>
        <taxon>Eubacteriales</taxon>
        <taxon>Clostridiaceae</taxon>
        <taxon>Clostridium</taxon>
    </lineage>
</organism>
<sequence length="379" mass="44569">MGTYLVKLKPVESFFFGGERVFDFCKENDEPKNNIVKSKEFPQQSSILGMIRKEILVLNQLIKPKWNYTPHEKEKIKELIGEKSFSVKDLNKDFGLIKGISPVFIIKETENNCRFLIKIPKDHNNNKDICKYTPLKFSENKIKSNVNVEEMHFPIDFNAKNGLSEDFLDIETGEILAQDKVFIKDCSIGIKLDDKHQTQNNSLFRLEKYKFNYDRKCERNNKCFGFILNIDETDKNKTFNNYKNIVNLGGEGSYFSISFENIKFDIKDKMKFTSKATNLNEPYCKIILLSDTYISKYDYDQNCIYSISKKVYFRNIASENYNKNKEKGKPYYKRFEKSKNKYSLLEKGSVLFTDKDKYHKLIESINNSNLQKIGYNIFI</sequence>